<dbReference type="Gene3D" id="3.40.30.10">
    <property type="entry name" value="Glutaredoxin"/>
    <property type="match status" value="1"/>
</dbReference>
<evidence type="ECO:0000313" key="1">
    <source>
        <dbReference type="EMBL" id="SUZ85849.1"/>
    </source>
</evidence>
<proteinExistence type="predicted"/>
<evidence type="ECO:0008006" key="2">
    <source>
        <dbReference type="Google" id="ProtNLM"/>
    </source>
</evidence>
<sequence>MRKYFVLTVLFVLPLVAYLFFASGINNFAKLPVLTQDIKDISSISEVSLKDKISILGFFGKNVQDRYGDAGNLNQEIYKRFSEFKDFQFVMVQPYGTEGLTDDLLNELNRMTKTDFKNWKFVSLDDKEIIDLFNSLKTDLTLDSHLGTSYVFIIDRDGNLRGRDDKEGVKFGYDSRFVADINNNMVDDVKVILAEYRMALKKNNIYKDRL</sequence>
<name>A0A381R4Y2_9ZZZZ</name>
<gene>
    <name evidence="1" type="ORF">METZ01_LOCUS38703</name>
</gene>
<protein>
    <recommendedName>
        <fullName evidence="2">Alkyl hydroperoxide reductase subunit C/ Thiol specific antioxidant domain-containing protein</fullName>
    </recommendedName>
</protein>
<dbReference type="AlphaFoldDB" id="A0A381R4Y2"/>
<organism evidence="1">
    <name type="scientific">marine metagenome</name>
    <dbReference type="NCBI Taxonomy" id="408172"/>
    <lineage>
        <taxon>unclassified sequences</taxon>
        <taxon>metagenomes</taxon>
        <taxon>ecological metagenomes</taxon>
    </lineage>
</organism>
<accession>A0A381R4Y2</accession>
<reference evidence="1" key="1">
    <citation type="submission" date="2018-05" db="EMBL/GenBank/DDBJ databases">
        <authorList>
            <person name="Lanie J.A."/>
            <person name="Ng W.-L."/>
            <person name="Kazmierczak K.M."/>
            <person name="Andrzejewski T.M."/>
            <person name="Davidsen T.M."/>
            <person name="Wayne K.J."/>
            <person name="Tettelin H."/>
            <person name="Glass J.I."/>
            <person name="Rusch D."/>
            <person name="Podicherti R."/>
            <person name="Tsui H.-C.T."/>
            <person name="Winkler M.E."/>
        </authorList>
    </citation>
    <scope>NUCLEOTIDE SEQUENCE</scope>
</reference>
<dbReference type="EMBL" id="UINC01001654">
    <property type="protein sequence ID" value="SUZ85849.1"/>
    <property type="molecule type" value="Genomic_DNA"/>
</dbReference>